<name>A0A0F8VX85_9ZZZZ</name>
<dbReference type="EMBL" id="LAZR01068820">
    <property type="protein sequence ID" value="KKK48927.1"/>
    <property type="molecule type" value="Genomic_DNA"/>
</dbReference>
<evidence type="ECO:0000313" key="1">
    <source>
        <dbReference type="EMBL" id="KKK48927.1"/>
    </source>
</evidence>
<organism evidence="1">
    <name type="scientific">marine sediment metagenome</name>
    <dbReference type="NCBI Taxonomy" id="412755"/>
    <lineage>
        <taxon>unclassified sequences</taxon>
        <taxon>metagenomes</taxon>
        <taxon>ecological metagenomes</taxon>
    </lineage>
</organism>
<sequence>FAFLIWSRLVKRNHPIVAKVQGWMSKPKQKLEDLSSEKWQQPNIERKIY</sequence>
<proteinExistence type="predicted"/>
<gene>
    <name evidence="1" type="ORF">LCGC14_3140230</name>
</gene>
<accession>A0A0F8VX85</accession>
<protein>
    <submittedName>
        <fullName evidence="1">Uncharacterized protein</fullName>
    </submittedName>
</protein>
<dbReference type="AlphaFoldDB" id="A0A0F8VX85"/>
<reference evidence="1" key="1">
    <citation type="journal article" date="2015" name="Nature">
        <title>Complex archaea that bridge the gap between prokaryotes and eukaryotes.</title>
        <authorList>
            <person name="Spang A."/>
            <person name="Saw J.H."/>
            <person name="Jorgensen S.L."/>
            <person name="Zaremba-Niedzwiedzka K."/>
            <person name="Martijn J."/>
            <person name="Lind A.E."/>
            <person name="van Eijk R."/>
            <person name="Schleper C."/>
            <person name="Guy L."/>
            <person name="Ettema T.J."/>
        </authorList>
    </citation>
    <scope>NUCLEOTIDE SEQUENCE</scope>
</reference>
<feature type="non-terminal residue" evidence="1">
    <location>
        <position position="1"/>
    </location>
</feature>
<comment type="caution">
    <text evidence="1">The sequence shown here is derived from an EMBL/GenBank/DDBJ whole genome shotgun (WGS) entry which is preliminary data.</text>
</comment>